<evidence type="ECO:0000256" key="5">
    <source>
        <dbReference type="ARBA" id="ARBA00022481"/>
    </source>
</evidence>
<keyword evidence="7 10" id="KW-0812">Transmembrane</keyword>
<dbReference type="AlphaFoldDB" id="A0A1H9BIF6"/>
<keyword evidence="9 10" id="KW-0472">Membrane</keyword>
<feature type="domain" description="Type II secretion system protein GspG C-terminal" evidence="11">
    <location>
        <begin position="39"/>
        <end position="145"/>
    </location>
</feature>
<dbReference type="PANTHER" id="PTHR30093:SF44">
    <property type="entry name" value="TYPE II SECRETION SYSTEM CORE PROTEIN G"/>
    <property type="match status" value="1"/>
</dbReference>
<evidence type="ECO:0000256" key="6">
    <source>
        <dbReference type="ARBA" id="ARBA00022519"/>
    </source>
</evidence>
<dbReference type="Pfam" id="PF08334">
    <property type="entry name" value="T2SSG"/>
    <property type="match status" value="1"/>
</dbReference>
<accession>A0A1H9BIF6</accession>
<dbReference type="NCBIfam" id="TIGR02532">
    <property type="entry name" value="IV_pilin_GFxxxE"/>
    <property type="match status" value="1"/>
</dbReference>
<evidence type="ECO:0000256" key="3">
    <source>
        <dbReference type="ARBA" id="ARBA00020042"/>
    </source>
</evidence>
<keyword evidence="5" id="KW-0488">Methylation</keyword>
<protein>
    <recommendedName>
        <fullName evidence="3">Type II secretion system core protein G</fullName>
    </recommendedName>
</protein>
<organism evidence="12 13">
    <name type="scientific">Ectothiorhodospira magna</name>
    <dbReference type="NCBI Taxonomy" id="867345"/>
    <lineage>
        <taxon>Bacteria</taxon>
        <taxon>Pseudomonadati</taxon>
        <taxon>Pseudomonadota</taxon>
        <taxon>Gammaproteobacteria</taxon>
        <taxon>Chromatiales</taxon>
        <taxon>Ectothiorhodospiraceae</taxon>
        <taxon>Ectothiorhodospira</taxon>
    </lineage>
</organism>
<gene>
    <name evidence="12" type="ORF">SAMN05421693_10937</name>
</gene>
<evidence type="ECO:0000313" key="13">
    <source>
        <dbReference type="Proteomes" id="UP000199496"/>
    </source>
</evidence>
<evidence type="ECO:0000259" key="11">
    <source>
        <dbReference type="Pfam" id="PF08334"/>
    </source>
</evidence>
<dbReference type="EMBL" id="FOFO01000009">
    <property type="protein sequence ID" value="SEP88746.1"/>
    <property type="molecule type" value="Genomic_DNA"/>
</dbReference>
<dbReference type="InterPro" id="IPR013545">
    <property type="entry name" value="T2SS_protein-GspG_C"/>
</dbReference>
<sequence length="145" mass="15721">MHQFIAHRQLSRTGGFTLVELLVVLVILGLLAGLVGPMVLNRLGGAKSDTAQVQIQDLERAAELFKLDTGRFPSTEEGLQALVRQPPGVAGWNGPYLRRSELPKDPWGRDFHYANPGQRGPIDIWSNGADGQPGGEGENAVIGNW</sequence>
<dbReference type="Pfam" id="PF07963">
    <property type="entry name" value="N_methyl"/>
    <property type="match status" value="1"/>
</dbReference>
<evidence type="ECO:0000256" key="4">
    <source>
        <dbReference type="ARBA" id="ARBA00022475"/>
    </source>
</evidence>
<dbReference type="InterPro" id="IPR045584">
    <property type="entry name" value="Pilin-like"/>
</dbReference>
<comment type="subcellular location">
    <subcellularLocation>
        <location evidence="1">Cell inner membrane</location>
        <topology evidence="1">Single-pass membrane protein</topology>
    </subcellularLocation>
</comment>
<dbReference type="InterPro" id="IPR000983">
    <property type="entry name" value="Bac_GSPG_pilin"/>
</dbReference>
<keyword evidence="4" id="KW-1003">Cell membrane</keyword>
<dbReference type="GO" id="GO:0015627">
    <property type="term" value="C:type II protein secretion system complex"/>
    <property type="evidence" value="ECO:0007669"/>
    <property type="project" value="InterPro"/>
</dbReference>
<dbReference type="SUPFAM" id="SSF54523">
    <property type="entry name" value="Pili subunits"/>
    <property type="match status" value="1"/>
</dbReference>
<dbReference type="NCBIfam" id="TIGR01710">
    <property type="entry name" value="typeII_sec_gspG"/>
    <property type="match status" value="1"/>
</dbReference>
<dbReference type="PROSITE" id="PS00409">
    <property type="entry name" value="PROKAR_NTER_METHYL"/>
    <property type="match status" value="1"/>
</dbReference>
<evidence type="ECO:0000256" key="9">
    <source>
        <dbReference type="ARBA" id="ARBA00023136"/>
    </source>
</evidence>
<dbReference type="GO" id="GO:0015628">
    <property type="term" value="P:protein secretion by the type II secretion system"/>
    <property type="evidence" value="ECO:0007669"/>
    <property type="project" value="InterPro"/>
</dbReference>
<feature type="transmembrane region" description="Helical" evidence="10">
    <location>
        <begin position="21"/>
        <end position="40"/>
    </location>
</feature>
<comment type="similarity">
    <text evidence="2">Belongs to the GSP G family.</text>
</comment>
<dbReference type="Proteomes" id="UP000199496">
    <property type="component" value="Unassembled WGS sequence"/>
</dbReference>
<dbReference type="PRINTS" id="PR00813">
    <property type="entry name" value="BCTERIALGSPG"/>
</dbReference>
<reference evidence="12 13" key="1">
    <citation type="submission" date="2016-10" db="EMBL/GenBank/DDBJ databases">
        <authorList>
            <person name="de Groot N.N."/>
        </authorList>
    </citation>
    <scope>NUCLEOTIDE SEQUENCE [LARGE SCALE GENOMIC DNA]</scope>
    <source>
        <strain evidence="12 13">B7-7</strain>
    </source>
</reference>
<keyword evidence="8 10" id="KW-1133">Transmembrane helix</keyword>
<proteinExistence type="inferred from homology"/>
<dbReference type="GO" id="GO:0005886">
    <property type="term" value="C:plasma membrane"/>
    <property type="evidence" value="ECO:0007669"/>
    <property type="project" value="UniProtKB-SubCell"/>
</dbReference>
<evidence type="ECO:0000256" key="2">
    <source>
        <dbReference type="ARBA" id="ARBA00009984"/>
    </source>
</evidence>
<dbReference type="STRING" id="867345.SAMN05421693_10937"/>
<dbReference type="InterPro" id="IPR012902">
    <property type="entry name" value="N_methyl_site"/>
</dbReference>
<evidence type="ECO:0000256" key="8">
    <source>
        <dbReference type="ARBA" id="ARBA00022989"/>
    </source>
</evidence>
<evidence type="ECO:0000256" key="7">
    <source>
        <dbReference type="ARBA" id="ARBA00022692"/>
    </source>
</evidence>
<name>A0A1H9BIF6_9GAMM</name>
<evidence type="ECO:0000256" key="10">
    <source>
        <dbReference type="SAM" id="Phobius"/>
    </source>
</evidence>
<evidence type="ECO:0000313" key="12">
    <source>
        <dbReference type="EMBL" id="SEP88746.1"/>
    </source>
</evidence>
<dbReference type="InterPro" id="IPR010054">
    <property type="entry name" value="Type2_sec_GspG"/>
</dbReference>
<evidence type="ECO:0000256" key="1">
    <source>
        <dbReference type="ARBA" id="ARBA00004377"/>
    </source>
</evidence>
<dbReference type="PANTHER" id="PTHR30093">
    <property type="entry name" value="GENERAL SECRETION PATHWAY PROTEIN G"/>
    <property type="match status" value="1"/>
</dbReference>
<keyword evidence="13" id="KW-1185">Reference proteome</keyword>
<dbReference type="Gene3D" id="3.30.700.10">
    <property type="entry name" value="Glycoprotein, Type 4 Pilin"/>
    <property type="match status" value="1"/>
</dbReference>
<keyword evidence="6" id="KW-0997">Cell inner membrane</keyword>